<evidence type="ECO:0000313" key="3">
    <source>
        <dbReference type="Proteomes" id="UP001054252"/>
    </source>
</evidence>
<name>A0AAV5MFF1_9ROSI</name>
<protein>
    <submittedName>
        <fullName evidence="2">Uncharacterized protein</fullName>
    </submittedName>
</protein>
<keyword evidence="3" id="KW-1185">Reference proteome</keyword>
<dbReference type="Proteomes" id="UP001054252">
    <property type="component" value="Unassembled WGS sequence"/>
</dbReference>
<comment type="caution">
    <text evidence="2">The sequence shown here is derived from an EMBL/GenBank/DDBJ whole genome shotgun (WGS) entry which is preliminary data.</text>
</comment>
<gene>
    <name evidence="2" type="ORF">SLEP1_g55407</name>
</gene>
<proteinExistence type="predicted"/>
<accession>A0AAV5MFF1</accession>
<organism evidence="2 3">
    <name type="scientific">Rubroshorea leprosula</name>
    <dbReference type="NCBI Taxonomy" id="152421"/>
    <lineage>
        <taxon>Eukaryota</taxon>
        <taxon>Viridiplantae</taxon>
        <taxon>Streptophyta</taxon>
        <taxon>Embryophyta</taxon>
        <taxon>Tracheophyta</taxon>
        <taxon>Spermatophyta</taxon>
        <taxon>Magnoliopsida</taxon>
        <taxon>eudicotyledons</taxon>
        <taxon>Gunneridae</taxon>
        <taxon>Pentapetalae</taxon>
        <taxon>rosids</taxon>
        <taxon>malvids</taxon>
        <taxon>Malvales</taxon>
        <taxon>Dipterocarpaceae</taxon>
        <taxon>Rubroshorea</taxon>
    </lineage>
</organism>
<sequence length="263" mass="28684">MELSKYTNLKTGSGSSNRGKRDIMIWIITIVESNRIQRESSKHQHINSFLAPTVFGYGSKVHKNQKKLDGIDSIRLKIGNLHSINLRLVTLMHPSVVALKHQHINSFLAPAMFSYSNKVYEQQWGFLQRKLEKGEVEEQGTQLKKSKVGGHPPAVNQRPLLSAPSSSAPSSCTPSSCTPSSCASLVSRTKAPSPCARPCFLHQPCSASASLLCISSLALHQITCTLHQPSSAIMPLLLHAYTPLLLHACTPACPCLALCYACT</sequence>
<evidence type="ECO:0000313" key="2">
    <source>
        <dbReference type="EMBL" id="GKV48610.1"/>
    </source>
</evidence>
<dbReference type="EMBL" id="BPVZ01000263">
    <property type="protein sequence ID" value="GKV48610.1"/>
    <property type="molecule type" value="Genomic_DNA"/>
</dbReference>
<dbReference type="AlphaFoldDB" id="A0AAV5MFF1"/>
<feature type="region of interest" description="Disordered" evidence="1">
    <location>
        <begin position="138"/>
        <end position="167"/>
    </location>
</feature>
<evidence type="ECO:0000256" key="1">
    <source>
        <dbReference type="SAM" id="MobiDB-lite"/>
    </source>
</evidence>
<reference evidence="2 3" key="1">
    <citation type="journal article" date="2021" name="Commun. Biol.">
        <title>The genome of Shorea leprosula (Dipterocarpaceae) highlights the ecological relevance of drought in aseasonal tropical rainforests.</title>
        <authorList>
            <person name="Ng K.K.S."/>
            <person name="Kobayashi M.J."/>
            <person name="Fawcett J.A."/>
            <person name="Hatakeyama M."/>
            <person name="Paape T."/>
            <person name="Ng C.H."/>
            <person name="Ang C.C."/>
            <person name="Tnah L.H."/>
            <person name="Lee C.T."/>
            <person name="Nishiyama T."/>
            <person name="Sese J."/>
            <person name="O'Brien M.J."/>
            <person name="Copetti D."/>
            <person name="Mohd Noor M.I."/>
            <person name="Ong R.C."/>
            <person name="Putra M."/>
            <person name="Sireger I.Z."/>
            <person name="Indrioko S."/>
            <person name="Kosugi Y."/>
            <person name="Izuno A."/>
            <person name="Isagi Y."/>
            <person name="Lee S.L."/>
            <person name="Shimizu K.K."/>
        </authorList>
    </citation>
    <scope>NUCLEOTIDE SEQUENCE [LARGE SCALE GENOMIC DNA]</scope>
    <source>
        <strain evidence="2">214</strain>
    </source>
</reference>